<dbReference type="InterPro" id="IPR010266">
    <property type="entry name" value="NnrS"/>
</dbReference>
<keyword evidence="1" id="KW-0812">Transmembrane</keyword>
<reference evidence="2 3" key="2">
    <citation type="submission" date="2020-04" db="EMBL/GenBank/DDBJ databases">
        <title>Complete genome sequence of Alteromonas pelagimontana 5.12T.</title>
        <authorList>
            <person name="Sinha R.K."/>
            <person name="Krishnan K.P."/>
            <person name="Kurian J.P."/>
        </authorList>
    </citation>
    <scope>NUCLEOTIDE SEQUENCE [LARGE SCALE GENOMIC DNA]</scope>
    <source>
        <strain evidence="2 3">5.12</strain>
    </source>
</reference>
<dbReference type="EMBL" id="CP052766">
    <property type="protein sequence ID" value="QJR82387.1"/>
    <property type="molecule type" value="Genomic_DNA"/>
</dbReference>
<feature type="transmembrane region" description="Helical" evidence="1">
    <location>
        <begin position="294"/>
        <end position="316"/>
    </location>
</feature>
<dbReference type="RefSeq" id="WP_075609624.1">
    <property type="nucleotide sequence ID" value="NZ_CP052766.1"/>
</dbReference>
<gene>
    <name evidence="2" type="ORF">CA267_017330</name>
</gene>
<dbReference type="Proteomes" id="UP000219285">
    <property type="component" value="Chromosome"/>
</dbReference>
<feature type="transmembrane region" description="Helical" evidence="1">
    <location>
        <begin position="264"/>
        <end position="288"/>
    </location>
</feature>
<dbReference type="Pfam" id="PF05940">
    <property type="entry name" value="NnrS"/>
    <property type="match status" value="1"/>
</dbReference>
<proteinExistence type="predicted"/>
<dbReference type="AlphaFoldDB" id="A0A6M4MHC0"/>
<feature type="transmembrane region" description="Helical" evidence="1">
    <location>
        <begin position="168"/>
        <end position="189"/>
    </location>
</feature>
<feature type="transmembrane region" description="Helical" evidence="1">
    <location>
        <begin position="355"/>
        <end position="379"/>
    </location>
</feature>
<keyword evidence="1" id="KW-1133">Transmembrane helix</keyword>
<feature type="transmembrane region" description="Helical" evidence="1">
    <location>
        <begin position="45"/>
        <end position="67"/>
    </location>
</feature>
<organism evidence="2 3">
    <name type="scientific">Alteromonas pelagimontana</name>
    <dbReference type="NCBI Taxonomy" id="1858656"/>
    <lineage>
        <taxon>Bacteria</taxon>
        <taxon>Pseudomonadati</taxon>
        <taxon>Pseudomonadota</taxon>
        <taxon>Gammaproteobacteria</taxon>
        <taxon>Alteromonadales</taxon>
        <taxon>Alteromonadaceae</taxon>
        <taxon>Alteromonas/Salinimonas group</taxon>
        <taxon>Alteromonas</taxon>
    </lineage>
</organism>
<feature type="transmembrane region" description="Helical" evidence="1">
    <location>
        <begin position="235"/>
        <end position="252"/>
    </location>
</feature>
<feature type="transmembrane region" description="Helical" evidence="1">
    <location>
        <begin position="12"/>
        <end position="33"/>
    </location>
</feature>
<feature type="transmembrane region" description="Helical" evidence="1">
    <location>
        <begin position="79"/>
        <end position="101"/>
    </location>
</feature>
<sequence>MKINNRFACAPFRLFFLASSVWAVLALLLWGQFFLHGFTLSVNPVFWHAHEMLFGFAVPVAFGFIFTAARHWTGKQATLLSYQLFLLALWLLCRFTFFIPFLHSHNAIFIGVHLTWWVSALAALYRQLLHKQSGTYAGHFLIFFVMAMVDISMLILQREGAQQEVQVLLTTAVLLFCVLIGLIGSKILPFFTQRAVAGYQVRRRPRLEKLTFVITAVSVVSFFTSKWFAVSSLPGYWLIAAGFLNATLLISWHTKGIWHHPLLWSLYVAFGFMSLGLLFCGISFFAFFVPFNDALHLITIGAMSSMMLAIMVRVSLGHTGRVVRAPRYFGLALILLFGIAFIRMLAFLFPSPPLIWSITAWGAAFVISLFVIRFGAILLRPRIDEA</sequence>
<protein>
    <submittedName>
        <fullName evidence="2">NnrS family protein</fullName>
    </submittedName>
</protein>
<evidence type="ECO:0000256" key="1">
    <source>
        <dbReference type="SAM" id="Phobius"/>
    </source>
</evidence>
<keyword evidence="3" id="KW-1185">Reference proteome</keyword>
<feature type="transmembrane region" description="Helical" evidence="1">
    <location>
        <begin position="137"/>
        <end position="156"/>
    </location>
</feature>
<reference evidence="3" key="1">
    <citation type="submission" date="2014-12" db="EMBL/GenBank/DDBJ databases">
        <title>Complete genome sequence of a multi-drug resistant Klebsiella pneumoniae.</title>
        <authorList>
            <person name="Hua X."/>
            <person name="Chen Q."/>
            <person name="Li X."/>
            <person name="Feng Y."/>
            <person name="Ruan Z."/>
            <person name="Yu Y."/>
        </authorList>
    </citation>
    <scope>NUCLEOTIDE SEQUENCE [LARGE SCALE GENOMIC DNA]</scope>
    <source>
        <strain evidence="3">5.12</strain>
    </source>
</reference>
<feature type="transmembrane region" description="Helical" evidence="1">
    <location>
        <begin position="107"/>
        <end position="125"/>
    </location>
</feature>
<feature type="transmembrane region" description="Helical" evidence="1">
    <location>
        <begin position="328"/>
        <end position="349"/>
    </location>
</feature>
<dbReference type="KEGG" id="apel:CA267_017330"/>
<evidence type="ECO:0000313" key="2">
    <source>
        <dbReference type="EMBL" id="QJR82387.1"/>
    </source>
</evidence>
<accession>A0A6M4MHC0</accession>
<keyword evidence="1" id="KW-0472">Membrane</keyword>
<feature type="transmembrane region" description="Helical" evidence="1">
    <location>
        <begin position="210"/>
        <end position="229"/>
    </location>
</feature>
<name>A0A6M4MHC0_9ALTE</name>
<evidence type="ECO:0000313" key="3">
    <source>
        <dbReference type="Proteomes" id="UP000219285"/>
    </source>
</evidence>